<dbReference type="RefSeq" id="WP_121192498.1">
    <property type="nucleotide sequence ID" value="NZ_RBWV01000010.1"/>
</dbReference>
<organism evidence="1 2">
    <name type="scientific">Motilibacter peucedani</name>
    <dbReference type="NCBI Taxonomy" id="598650"/>
    <lineage>
        <taxon>Bacteria</taxon>
        <taxon>Bacillati</taxon>
        <taxon>Actinomycetota</taxon>
        <taxon>Actinomycetes</taxon>
        <taxon>Motilibacterales</taxon>
        <taxon>Motilibacteraceae</taxon>
        <taxon>Motilibacter</taxon>
    </lineage>
</organism>
<reference evidence="1 2" key="1">
    <citation type="submission" date="2018-10" db="EMBL/GenBank/DDBJ databases">
        <title>Genomic Encyclopedia of Archaeal and Bacterial Type Strains, Phase II (KMG-II): from individual species to whole genera.</title>
        <authorList>
            <person name="Goeker M."/>
        </authorList>
    </citation>
    <scope>NUCLEOTIDE SEQUENCE [LARGE SCALE GENOMIC DNA]</scope>
    <source>
        <strain evidence="1 2">RP-AC37</strain>
    </source>
</reference>
<dbReference type="Pfam" id="PF04229">
    <property type="entry name" value="GrpB"/>
    <property type="match status" value="1"/>
</dbReference>
<protein>
    <submittedName>
        <fullName evidence="1">GrpB-like predicted nucleotidyltransferase (UPF0157 family)</fullName>
    </submittedName>
</protein>
<keyword evidence="1" id="KW-0808">Transferase</keyword>
<keyword evidence="2" id="KW-1185">Reference proteome</keyword>
<dbReference type="EMBL" id="RBWV01000010">
    <property type="protein sequence ID" value="RKS77459.1"/>
    <property type="molecule type" value="Genomic_DNA"/>
</dbReference>
<evidence type="ECO:0000313" key="2">
    <source>
        <dbReference type="Proteomes" id="UP000281955"/>
    </source>
</evidence>
<dbReference type="SUPFAM" id="SSF81301">
    <property type="entry name" value="Nucleotidyltransferase"/>
    <property type="match status" value="1"/>
</dbReference>
<evidence type="ECO:0000313" key="1">
    <source>
        <dbReference type="EMBL" id="RKS77459.1"/>
    </source>
</evidence>
<dbReference type="InterPro" id="IPR007344">
    <property type="entry name" value="GrpB/CoaE"/>
</dbReference>
<dbReference type="AlphaFoldDB" id="A0A420XRL9"/>
<dbReference type="GO" id="GO:0016740">
    <property type="term" value="F:transferase activity"/>
    <property type="evidence" value="ECO:0007669"/>
    <property type="project" value="UniProtKB-KW"/>
</dbReference>
<dbReference type="Proteomes" id="UP000281955">
    <property type="component" value="Unassembled WGS sequence"/>
</dbReference>
<dbReference type="Gene3D" id="3.30.460.10">
    <property type="entry name" value="Beta Polymerase, domain 2"/>
    <property type="match status" value="1"/>
</dbReference>
<accession>A0A420XRL9</accession>
<dbReference type="InParanoid" id="A0A420XRL9"/>
<dbReference type="PANTHER" id="PTHR34822:SF1">
    <property type="entry name" value="GRPB FAMILY PROTEIN"/>
    <property type="match status" value="1"/>
</dbReference>
<comment type="caution">
    <text evidence="1">The sequence shown here is derived from an EMBL/GenBank/DDBJ whole genome shotgun (WGS) entry which is preliminary data.</text>
</comment>
<dbReference type="PANTHER" id="PTHR34822">
    <property type="entry name" value="GRPB DOMAIN PROTEIN (AFU_ORTHOLOGUE AFUA_1G01530)"/>
    <property type="match status" value="1"/>
</dbReference>
<proteinExistence type="predicted"/>
<name>A0A420XRL9_9ACTN</name>
<dbReference type="OrthoDB" id="9799092at2"/>
<dbReference type="InterPro" id="IPR043519">
    <property type="entry name" value="NT_sf"/>
</dbReference>
<sequence length="177" mass="19888">MSDWPVWATEDVHVVPADPAWAQLGEALRTRLDVLLAPWLTAPVEHVGSTSVPGLDAKPVLDVQAQVRDLACAEELADVLAPEGWNYVPPELDERAWRRFYVLVRDDRRAAHLHVMTAGTPRWHEQVEFRDRLRADPDLRDAYATLKRHLAARHASDREAYTEGKAGFVRAVLDGSA</sequence>
<gene>
    <name evidence="1" type="ORF">CLV35_1145</name>
</gene>